<name>A0ABR5DHI2_9FLAO</name>
<evidence type="ECO:0000313" key="7">
    <source>
        <dbReference type="Proteomes" id="UP000033497"/>
    </source>
</evidence>
<dbReference type="Gene3D" id="1.25.40.10">
    <property type="entry name" value="Tetratricopeptide repeat domain"/>
    <property type="match status" value="1"/>
</dbReference>
<feature type="domain" description="HTH araC/xylS-type" evidence="5">
    <location>
        <begin position="416"/>
        <end position="532"/>
    </location>
</feature>
<evidence type="ECO:0000313" key="6">
    <source>
        <dbReference type="EMBL" id="KJJ38229.1"/>
    </source>
</evidence>
<accession>A0ABR5DHI2</accession>
<feature type="transmembrane region" description="Helical" evidence="4">
    <location>
        <begin position="28"/>
        <end position="46"/>
    </location>
</feature>
<dbReference type="PANTHER" id="PTHR43280:SF34">
    <property type="entry name" value="ARAC-FAMILY TRANSCRIPTIONAL REGULATOR"/>
    <property type="match status" value="1"/>
</dbReference>
<keyword evidence="4" id="KW-0812">Transmembrane</keyword>
<reference evidence="6 7" key="1">
    <citation type="submission" date="2014-10" db="EMBL/GenBank/DDBJ databases">
        <title>Genome sequencing of Vitellibacter vladivostokensis KMM 3516.</title>
        <authorList>
            <person name="Thevarajoo S."/>
            <person name="Selvaratnam C."/>
            <person name="Goh K.M."/>
            <person name="Chong C.S."/>
        </authorList>
    </citation>
    <scope>NUCLEOTIDE SEQUENCE [LARGE SCALE GENOMIC DNA]</scope>
    <source>
        <strain evidence="6 7">KMM 3516</strain>
    </source>
</reference>
<dbReference type="InterPro" id="IPR011990">
    <property type="entry name" value="TPR-like_helical_dom_sf"/>
</dbReference>
<dbReference type="EMBL" id="JSVU01000005">
    <property type="protein sequence ID" value="KJJ38229.1"/>
    <property type="molecule type" value="Genomic_DNA"/>
</dbReference>
<dbReference type="SMART" id="SM00342">
    <property type="entry name" value="HTH_ARAC"/>
    <property type="match status" value="1"/>
</dbReference>
<keyword evidence="4" id="KW-1133">Transmembrane helix</keyword>
<dbReference type="Proteomes" id="UP000033497">
    <property type="component" value="Unassembled WGS sequence"/>
</dbReference>
<keyword evidence="1" id="KW-0805">Transcription regulation</keyword>
<evidence type="ECO:0000256" key="4">
    <source>
        <dbReference type="SAM" id="Phobius"/>
    </source>
</evidence>
<evidence type="ECO:0000256" key="2">
    <source>
        <dbReference type="ARBA" id="ARBA00023125"/>
    </source>
</evidence>
<dbReference type="Pfam" id="PF12833">
    <property type="entry name" value="HTH_18"/>
    <property type="match status" value="1"/>
</dbReference>
<dbReference type="PROSITE" id="PS01124">
    <property type="entry name" value="HTH_ARAC_FAMILY_2"/>
    <property type="match status" value="1"/>
</dbReference>
<dbReference type="SUPFAM" id="SSF46689">
    <property type="entry name" value="Homeodomain-like"/>
    <property type="match status" value="1"/>
</dbReference>
<evidence type="ECO:0000259" key="5">
    <source>
        <dbReference type="PROSITE" id="PS01124"/>
    </source>
</evidence>
<gene>
    <name evidence="6" type="ORF">MB09_09210</name>
</gene>
<proteinExistence type="predicted"/>
<dbReference type="InterPro" id="IPR009057">
    <property type="entry name" value="Homeodomain-like_sf"/>
</dbReference>
<protein>
    <recommendedName>
        <fullName evidence="5">HTH araC/xylS-type domain-containing protein</fullName>
    </recommendedName>
</protein>
<dbReference type="SUPFAM" id="SSF48452">
    <property type="entry name" value="TPR-like"/>
    <property type="match status" value="1"/>
</dbReference>
<organism evidence="6 7">
    <name type="scientific">Aequorivita vladivostokensis</name>
    <dbReference type="NCBI Taxonomy" id="171194"/>
    <lineage>
        <taxon>Bacteria</taxon>
        <taxon>Pseudomonadati</taxon>
        <taxon>Bacteroidota</taxon>
        <taxon>Flavobacteriia</taxon>
        <taxon>Flavobacteriales</taxon>
        <taxon>Flavobacteriaceae</taxon>
        <taxon>Aequorivita</taxon>
    </lineage>
</organism>
<dbReference type="Gene3D" id="1.10.10.60">
    <property type="entry name" value="Homeodomain-like"/>
    <property type="match status" value="2"/>
</dbReference>
<keyword evidence="3" id="KW-0804">Transcription</keyword>
<sequence length="540" mass="61438">MCGKSNQKDIHTVTLQLPLNLRNHFKKMRALIVFFGLLLYPILLLGQENGTVSELLREAQGKVYSQPEQTEKIAEYIIKQAESDTVKAHALLLLSQSQYAQGNLNGAAKNILEAQELTGQNEDVGLNLQILQFAIKLMRELGLHNVAQHYLSMLHSLQKKTDSDSATQIAAIMTQDSAAVRLQADDYRKAESLLLLSRKEFINLKDTLALFENALLLSEVYKNTSRLGKAAVVLQEELDKIAPKNGGSFQELQLLCHLGEISFSEKEYETSIQLYERTLKLAELFRNNYFQSKCLEGLSLNYLALEDAKKFYAFKQKTGNFAALAQNDRNQAVNTVFNFISDSGNQKIQSYRDSAYIKIYMLLGFLGLLLLAGLMANHWYRTRAREYNAILKFIQPTPQAKEPEPEPEKLHSEKSSIVPEDIERNLLKKLDAFERGTKFTNQEMSIAYLASLFDTNTKYLSEVINRQKGKNFNSYINELRINYIIEKLKTEPVYFNYKISYLAEESGFSSHSSFATVFKSVTGISPTKFMDLLQKRKESA</sequence>
<dbReference type="InterPro" id="IPR018060">
    <property type="entry name" value="HTH_AraC"/>
</dbReference>
<keyword evidence="2" id="KW-0238">DNA-binding</keyword>
<dbReference type="PANTHER" id="PTHR43280">
    <property type="entry name" value="ARAC-FAMILY TRANSCRIPTIONAL REGULATOR"/>
    <property type="match status" value="1"/>
</dbReference>
<feature type="transmembrane region" description="Helical" evidence="4">
    <location>
        <begin position="355"/>
        <end position="376"/>
    </location>
</feature>
<evidence type="ECO:0000256" key="3">
    <source>
        <dbReference type="ARBA" id="ARBA00023163"/>
    </source>
</evidence>
<keyword evidence="4" id="KW-0472">Membrane</keyword>
<evidence type="ECO:0000256" key="1">
    <source>
        <dbReference type="ARBA" id="ARBA00023015"/>
    </source>
</evidence>
<keyword evidence="7" id="KW-1185">Reference proteome</keyword>
<comment type="caution">
    <text evidence="6">The sequence shown here is derived from an EMBL/GenBank/DDBJ whole genome shotgun (WGS) entry which is preliminary data.</text>
</comment>